<dbReference type="Gene3D" id="3.60.15.10">
    <property type="entry name" value="Ribonuclease Z/Hydroxyacylglutathione hydrolase-like"/>
    <property type="match status" value="1"/>
</dbReference>
<dbReference type="RefSeq" id="WP_377909925.1">
    <property type="nucleotide sequence ID" value="NZ_JBHSGK010000013.1"/>
</dbReference>
<dbReference type="PANTHER" id="PTHR42951:SF17">
    <property type="entry name" value="METALLO-BETA-LACTAMASE DOMAIN-CONTAINING PROTEIN"/>
    <property type="match status" value="1"/>
</dbReference>
<dbReference type="InterPro" id="IPR036866">
    <property type="entry name" value="RibonucZ/Hydroxyglut_hydro"/>
</dbReference>
<comment type="caution">
    <text evidence="2">The sequence shown here is derived from an EMBL/GenBank/DDBJ whole genome shotgun (WGS) entry which is preliminary data.</text>
</comment>
<keyword evidence="3" id="KW-1185">Reference proteome</keyword>
<evidence type="ECO:0000259" key="1">
    <source>
        <dbReference type="SMART" id="SM00849"/>
    </source>
</evidence>
<dbReference type="SMART" id="SM00849">
    <property type="entry name" value="Lactamase_B"/>
    <property type="match status" value="1"/>
</dbReference>
<dbReference type="SUPFAM" id="SSF56281">
    <property type="entry name" value="Metallo-hydrolase/oxidoreductase"/>
    <property type="match status" value="1"/>
</dbReference>
<dbReference type="Pfam" id="PF00753">
    <property type="entry name" value="Lactamase_B"/>
    <property type="match status" value="1"/>
</dbReference>
<proteinExistence type="predicted"/>
<evidence type="ECO:0000313" key="2">
    <source>
        <dbReference type="EMBL" id="MFC4737325.1"/>
    </source>
</evidence>
<dbReference type="InterPro" id="IPR001279">
    <property type="entry name" value="Metallo-B-lactamas"/>
</dbReference>
<dbReference type="EMBL" id="JBHSGK010000013">
    <property type="protein sequence ID" value="MFC4737325.1"/>
    <property type="molecule type" value="Genomic_DNA"/>
</dbReference>
<protein>
    <submittedName>
        <fullName evidence="2">MBL fold metallo-hydrolase</fullName>
    </submittedName>
</protein>
<reference evidence="3" key="1">
    <citation type="journal article" date="2019" name="Int. J. Syst. Evol. Microbiol.">
        <title>The Global Catalogue of Microorganisms (GCM) 10K type strain sequencing project: providing services to taxonomists for standard genome sequencing and annotation.</title>
        <authorList>
            <consortium name="The Broad Institute Genomics Platform"/>
            <consortium name="The Broad Institute Genome Sequencing Center for Infectious Disease"/>
            <person name="Wu L."/>
            <person name="Ma J."/>
        </authorList>
    </citation>
    <scope>NUCLEOTIDE SEQUENCE [LARGE SCALE GENOMIC DNA]</scope>
    <source>
        <strain evidence="3">JCM 12165</strain>
    </source>
</reference>
<organism evidence="2 3">
    <name type="scientific">Bacillus daqingensis</name>
    <dbReference type="NCBI Taxonomy" id="872396"/>
    <lineage>
        <taxon>Bacteria</taxon>
        <taxon>Bacillati</taxon>
        <taxon>Bacillota</taxon>
        <taxon>Bacilli</taxon>
        <taxon>Bacillales</taxon>
        <taxon>Bacillaceae</taxon>
        <taxon>Bacillus</taxon>
    </lineage>
</organism>
<dbReference type="PANTHER" id="PTHR42951">
    <property type="entry name" value="METALLO-BETA-LACTAMASE DOMAIN-CONTAINING"/>
    <property type="match status" value="1"/>
</dbReference>
<feature type="domain" description="Metallo-beta-lactamase" evidence="1">
    <location>
        <begin position="29"/>
        <end position="240"/>
    </location>
</feature>
<dbReference type="CDD" id="cd07721">
    <property type="entry name" value="yflN-like_MBL-fold"/>
    <property type="match status" value="1"/>
</dbReference>
<sequence length="273" mass="30802">MGRKPNPMEKRAGSGEWLTDHVYYFTHQIVNVFFILDEHDPDTWVIVDAGMPRSASRIIREAANVFGKDAEPSALFLTHGHFDHTGGIKELVERWQMPVFAHREELPYVLNQRPYPAPDPTVQGGLIAKASRFFPRYSYMPPQGAKALPEDGSVPYLDDWRVIHTPGHTPGHVSFYHGLSRTLIAGDAVCTVKQDRLLDVVTQDQHVTVPPVYFTPDWEEAERSLKRLAELSVHHLGAGHGTALHGCTVSKAIRNLSDHFQEECPKKGRYLPR</sequence>
<dbReference type="Proteomes" id="UP001595896">
    <property type="component" value="Unassembled WGS sequence"/>
</dbReference>
<accession>A0ABV9NZ32</accession>
<gene>
    <name evidence="2" type="ORF">ACFO4L_12055</name>
</gene>
<evidence type="ECO:0000313" key="3">
    <source>
        <dbReference type="Proteomes" id="UP001595896"/>
    </source>
</evidence>
<dbReference type="InterPro" id="IPR050855">
    <property type="entry name" value="NDM-1-like"/>
</dbReference>
<name>A0ABV9NZ32_9BACI</name>